<dbReference type="GO" id="GO:0044281">
    <property type="term" value="P:small molecule metabolic process"/>
    <property type="evidence" value="ECO:0007669"/>
    <property type="project" value="UniProtKB-ARBA"/>
</dbReference>
<dbReference type="KEGG" id="gsn:YC6258_03077"/>
<dbReference type="FunFam" id="3.40.1190.20:FF:000001">
    <property type="entry name" value="Phosphofructokinase"/>
    <property type="match status" value="1"/>
</dbReference>
<dbReference type="EMBL" id="CP007142">
    <property type="protein sequence ID" value="AJQ95113.1"/>
    <property type="molecule type" value="Genomic_DNA"/>
</dbReference>
<sequence>MSSRPVVTLTLNPALDLTVQLPELIAGEVNLADRGSLRAAGKGINVAMVLRDLGEQVCVTGVLGQDNREKFDALFVEHQMVNYYQYEQGATRINVKLSETSGRVTDVNLPGLVVSETSWQQLQRTLLQLCEKADWFVLSGSLPKGLATDAYGHICNLLRERGKKVVIDTSGKALHAAVEAAPEVIKPNVQELEQWAGKPLPTQALQEEAVRSLLNRQIRHVVLSDGENGLRWYSREGAWQALPPKVDVVSTVGAGDSLVAGISYGLMNNFSVADTLTLATAVAAMAVNQVGVGITSPLRLDQLKQQVSIKPLSFSC</sequence>
<dbReference type="CDD" id="cd01164">
    <property type="entry name" value="FruK_PfkB_like"/>
    <property type="match status" value="1"/>
</dbReference>
<keyword evidence="4 8" id="KW-0418">Kinase</keyword>
<dbReference type="OrthoDB" id="9801219at2"/>
<dbReference type="RefSeq" id="WP_044617484.1">
    <property type="nucleotide sequence ID" value="NZ_CP007142.1"/>
</dbReference>
<dbReference type="Proteomes" id="UP000032266">
    <property type="component" value="Chromosome"/>
</dbReference>
<evidence type="ECO:0000256" key="6">
    <source>
        <dbReference type="ARBA" id="ARBA00047745"/>
    </source>
</evidence>
<evidence type="ECO:0000256" key="8">
    <source>
        <dbReference type="RuleBase" id="RU369061"/>
    </source>
</evidence>
<dbReference type="PROSITE" id="PS00584">
    <property type="entry name" value="PFKB_KINASES_2"/>
    <property type="match status" value="1"/>
</dbReference>
<dbReference type="GO" id="GO:0005524">
    <property type="term" value="F:ATP binding"/>
    <property type="evidence" value="ECO:0007669"/>
    <property type="project" value="UniProtKB-UniRule"/>
</dbReference>
<dbReference type="PANTHER" id="PTHR46566">
    <property type="entry name" value="1-PHOSPHOFRUCTOKINASE-RELATED"/>
    <property type="match status" value="1"/>
</dbReference>
<keyword evidence="3 8" id="KW-0547">Nucleotide-binding</keyword>
<gene>
    <name evidence="10" type="ORF">YC6258_03077</name>
</gene>
<accession>A0A0C5VNY4</accession>
<dbReference type="PROSITE" id="PS00583">
    <property type="entry name" value="PFKB_KINASES_1"/>
    <property type="match status" value="1"/>
</dbReference>
<comment type="function">
    <text evidence="8">Catalyzes the ATP-dependent phosphorylation of fructose-l-phosphate to fructose-l,6-bisphosphate.</text>
</comment>
<evidence type="ECO:0000256" key="2">
    <source>
        <dbReference type="ARBA" id="ARBA00022679"/>
    </source>
</evidence>
<dbReference type="GO" id="GO:0005829">
    <property type="term" value="C:cytosol"/>
    <property type="evidence" value="ECO:0007669"/>
    <property type="project" value="TreeGrafter"/>
</dbReference>
<dbReference type="GO" id="GO:0008662">
    <property type="term" value="F:1-phosphofructokinase activity"/>
    <property type="evidence" value="ECO:0007669"/>
    <property type="project" value="UniProtKB-UniRule"/>
</dbReference>
<dbReference type="PATRIC" id="fig|1445510.3.peg.3045"/>
<evidence type="ECO:0000256" key="4">
    <source>
        <dbReference type="ARBA" id="ARBA00022777"/>
    </source>
</evidence>
<dbReference type="PANTHER" id="PTHR46566:SF5">
    <property type="entry name" value="1-PHOSPHOFRUCTOKINASE"/>
    <property type="match status" value="1"/>
</dbReference>
<evidence type="ECO:0000259" key="9">
    <source>
        <dbReference type="Pfam" id="PF00294"/>
    </source>
</evidence>
<dbReference type="InterPro" id="IPR011611">
    <property type="entry name" value="PfkB_dom"/>
</dbReference>
<keyword evidence="11" id="KW-1185">Reference proteome</keyword>
<dbReference type="InterPro" id="IPR022463">
    <property type="entry name" value="1-PFruKinase"/>
</dbReference>
<dbReference type="Gene3D" id="3.40.1190.20">
    <property type="match status" value="1"/>
</dbReference>
<name>A0A0C5VNY4_9GAMM</name>
<keyword evidence="2 7" id="KW-0808">Transferase</keyword>
<organism evidence="10 11">
    <name type="scientific">Gynuella sunshinyii YC6258</name>
    <dbReference type="NCBI Taxonomy" id="1445510"/>
    <lineage>
        <taxon>Bacteria</taxon>
        <taxon>Pseudomonadati</taxon>
        <taxon>Pseudomonadota</taxon>
        <taxon>Gammaproteobacteria</taxon>
        <taxon>Oceanospirillales</taxon>
        <taxon>Saccharospirillaceae</taxon>
        <taxon>Gynuella</taxon>
    </lineage>
</organism>
<evidence type="ECO:0000256" key="3">
    <source>
        <dbReference type="ARBA" id="ARBA00022741"/>
    </source>
</evidence>
<feature type="domain" description="Carbohydrate kinase PfkB" evidence="9">
    <location>
        <begin position="23"/>
        <end position="297"/>
    </location>
</feature>
<dbReference type="PIRSF" id="PIRSF000535">
    <property type="entry name" value="1PFK/6PFK/LacC"/>
    <property type="match status" value="1"/>
</dbReference>
<evidence type="ECO:0000256" key="7">
    <source>
        <dbReference type="PIRNR" id="PIRNR000535"/>
    </source>
</evidence>
<comment type="catalytic activity">
    <reaction evidence="6 8">
        <text>beta-D-fructose 1-phosphate + ATP = beta-D-fructose 1,6-bisphosphate + ADP + H(+)</text>
        <dbReference type="Rhea" id="RHEA:14213"/>
        <dbReference type="ChEBI" id="CHEBI:15378"/>
        <dbReference type="ChEBI" id="CHEBI:30616"/>
        <dbReference type="ChEBI" id="CHEBI:32966"/>
        <dbReference type="ChEBI" id="CHEBI:138881"/>
        <dbReference type="ChEBI" id="CHEBI:456216"/>
        <dbReference type="EC" id="2.7.1.56"/>
    </reaction>
</comment>
<evidence type="ECO:0000313" key="11">
    <source>
        <dbReference type="Proteomes" id="UP000032266"/>
    </source>
</evidence>
<dbReference type="NCBIfam" id="TIGR03828">
    <property type="entry name" value="pfkB"/>
    <property type="match status" value="1"/>
</dbReference>
<dbReference type="AlphaFoldDB" id="A0A0C5VNY4"/>
<dbReference type="SUPFAM" id="SSF53613">
    <property type="entry name" value="Ribokinase-like"/>
    <property type="match status" value="1"/>
</dbReference>
<evidence type="ECO:0000256" key="1">
    <source>
        <dbReference type="ARBA" id="ARBA00010688"/>
    </source>
</evidence>
<proteinExistence type="inferred from homology"/>
<evidence type="ECO:0000256" key="5">
    <source>
        <dbReference type="ARBA" id="ARBA00022840"/>
    </source>
</evidence>
<dbReference type="InterPro" id="IPR002173">
    <property type="entry name" value="Carboh/pur_kinase_PfkB_CS"/>
</dbReference>
<dbReference type="HOGENOM" id="CLU_050013_0_1_6"/>
<dbReference type="GO" id="GO:0016052">
    <property type="term" value="P:carbohydrate catabolic process"/>
    <property type="evidence" value="ECO:0007669"/>
    <property type="project" value="UniProtKB-ARBA"/>
</dbReference>
<dbReference type="InterPro" id="IPR017583">
    <property type="entry name" value="Tagatose/fructose_Pkinase"/>
</dbReference>
<keyword evidence="5 8" id="KW-0067">ATP-binding</keyword>
<evidence type="ECO:0000313" key="10">
    <source>
        <dbReference type="EMBL" id="AJQ95113.1"/>
    </source>
</evidence>
<comment type="similarity">
    <text evidence="1 7 8">Belongs to the carbohydrate kinase PfkB family.</text>
</comment>
<reference evidence="10 11" key="1">
    <citation type="submission" date="2014-01" db="EMBL/GenBank/DDBJ databases">
        <title>Full genme sequencing of cellulolytic bacterium Gynuella sunshinyii YC6258T gen. nov., sp. nov.</title>
        <authorList>
            <person name="Khan H."/>
            <person name="Chung E.J."/>
            <person name="Chung Y.R."/>
        </authorList>
    </citation>
    <scope>NUCLEOTIDE SEQUENCE [LARGE SCALE GENOMIC DNA]</scope>
    <source>
        <strain evidence="10 11">YC6258</strain>
    </source>
</reference>
<dbReference type="NCBIfam" id="TIGR03168">
    <property type="entry name" value="1-PFK"/>
    <property type="match status" value="1"/>
</dbReference>
<protein>
    <recommendedName>
        <fullName evidence="7">Phosphofructokinase</fullName>
    </recommendedName>
</protein>
<dbReference type="InterPro" id="IPR029056">
    <property type="entry name" value="Ribokinase-like"/>
</dbReference>
<dbReference type="Pfam" id="PF00294">
    <property type="entry name" value="PfkB"/>
    <property type="match status" value="1"/>
</dbReference>
<dbReference type="STRING" id="1445510.YC6258_03077"/>